<evidence type="ECO:0000313" key="2">
    <source>
        <dbReference type="Proteomes" id="UP001057402"/>
    </source>
</evidence>
<gene>
    <name evidence="1" type="ORF">MLD38_030780</name>
</gene>
<organism evidence="1 2">
    <name type="scientific">Melastoma candidum</name>
    <dbReference type="NCBI Taxonomy" id="119954"/>
    <lineage>
        <taxon>Eukaryota</taxon>
        <taxon>Viridiplantae</taxon>
        <taxon>Streptophyta</taxon>
        <taxon>Embryophyta</taxon>
        <taxon>Tracheophyta</taxon>
        <taxon>Spermatophyta</taxon>
        <taxon>Magnoliopsida</taxon>
        <taxon>eudicotyledons</taxon>
        <taxon>Gunneridae</taxon>
        <taxon>Pentapetalae</taxon>
        <taxon>rosids</taxon>
        <taxon>malvids</taxon>
        <taxon>Myrtales</taxon>
        <taxon>Melastomataceae</taxon>
        <taxon>Melastomatoideae</taxon>
        <taxon>Melastomateae</taxon>
        <taxon>Melastoma</taxon>
    </lineage>
</organism>
<reference evidence="2" key="1">
    <citation type="journal article" date="2023" name="Front. Plant Sci.">
        <title>Chromosomal-level genome assembly of Melastoma candidum provides insights into trichome evolution.</title>
        <authorList>
            <person name="Zhong Y."/>
            <person name="Wu W."/>
            <person name="Sun C."/>
            <person name="Zou P."/>
            <person name="Liu Y."/>
            <person name="Dai S."/>
            <person name="Zhou R."/>
        </authorList>
    </citation>
    <scope>NUCLEOTIDE SEQUENCE [LARGE SCALE GENOMIC DNA]</scope>
</reference>
<proteinExistence type="predicted"/>
<dbReference type="EMBL" id="CM042888">
    <property type="protein sequence ID" value="KAI4325375.1"/>
    <property type="molecule type" value="Genomic_DNA"/>
</dbReference>
<protein>
    <submittedName>
        <fullName evidence="1">Uncharacterized protein</fullName>
    </submittedName>
</protein>
<name>A0ACB9MME2_9MYRT</name>
<keyword evidence="2" id="KW-1185">Reference proteome</keyword>
<accession>A0ACB9MME2</accession>
<comment type="caution">
    <text evidence="1">The sequence shown here is derived from an EMBL/GenBank/DDBJ whole genome shotgun (WGS) entry which is preliminary data.</text>
</comment>
<dbReference type="Proteomes" id="UP001057402">
    <property type="component" value="Chromosome 9"/>
</dbReference>
<sequence length="826" mass="90631">MKSDRPIDYAVFQLSPRRSRCELLISSNGNTEKLASGLIKPFVGQLKVVEEQYAGMVQYIKLEVGKGKRGETWFTRGTLERFIRFVSTPEILELPSSFDAEMSQLEAARKIYLQGQESQHSVSSGEGEAGIAPSADATKKELLRAIDVRLATVQQQLTAACARTITDGFHPDSVSELLLFANCFGAVRLSEACTKFLSLCQRRPELLPISGKITKEQLRSSCESDMSLDDLADDFSIPMKNQPVNQSCSSTFQESCYYEKNEVHLDQTKTTISNQPESSSSFVTERKNDKRGTEDNNEKVPKPDAEPSQTSLPTRRLSVQDRISLFESKKKENFGSGSGSGSKPVVGKSVELRRLSSDVSTAPSAVEKAVLRRWSGTSDMSIGSDKKDYGDSPLCTPSSTSVSQAEDNNLKGHHGGAGSPKFVDNSLKTEIVGTVKEERSLTSVHLSSKEEVPAVKECIPVQNSSNSLARSSVREQQGGTSEENTDGNTIFFSGYGGGNTKQEVDCEAQLMGSAQENDVVGGNQTASASGALNSISSSGYFSRKGQHRGRSFTQESEEATRDVGGIEKVQMGAEEFSVQNMKSPKPSNASSKSILSSKRISQSHESLAPASSQSEQLQRARQSKGNQELNDELKMKANELEKLFAEHKLRVPIDQSSSARRNKVADLQKESMGSSQMRKAPSIEAVLGSSLEKDTVSEARALGSSESGFRTPPTKFTDSEGMSGTLRRNFSDLSYSDESRGKFYEKYMKRRDAKLREEWGTKRAEKEAKLKAMHDRLEQSSAEMKAKFSGSADRQEPSYASGHHTERARSFNGRSNVREQAVNLRK</sequence>
<evidence type="ECO:0000313" key="1">
    <source>
        <dbReference type="EMBL" id="KAI4325375.1"/>
    </source>
</evidence>